<feature type="region of interest" description="Disordered" evidence="1">
    <location>
        <begin position="287"/>
        <end position="310"/>
    </location>
</feature>
<dbReference type="EMBL" id="JAAIVB010000035">
    <property type="protein sequence ID" value="NEX61387.1"/>
    <property type="molecule type" value="Genomic_DNA"/>
</dbReference>
<dbReference type="Pfam" id="PF02470">
    <property type="entry name" value="MlaD"/>
    <property type="match status" value="1"/>
</dbReference>
<dbReference type="InterPro" id="IPR003399">
    <property type="entry name" value="Mce/MlaD"/>
</dbReference>
<proteinExistence type="predicted"/>
<dbReference type="AlphaFoldDB" id="A0A6B3SKV4"/>
<gene>
    <name evidence="4" type="ORF">G3574_09875</name>
</gene>
<feature type="transmembrane region" description="Helical" evidence="2">
    <location>
        <begin position="7"/>
        <end position="28"/>
    </location>
</feature>
<keyword evidence="2" id="KW-0812">Transmembrane</keyword>
<dbReference type="RefSeq" id="WP_163962518.1">
    <property type="nucleotide sequence ID" value="NZ_JAAIVB010000035.1"/>
</dbReference>
<keyword evidence="2" id="KW-0472">Membrane</keyword>
<accession>A0A6B3SKV4</accession>
<evidence type="ECO:0000313" key="4">
    <source>
        <dbReference type="EMBL" id="NEX61387.1"/>
    </source>
</evidence>
<reference evidence="4 5" key="1">
    <citation type="submission" date="2020-02" db="EMBL/GenBank/DDBJ databases">
        <authorList>
            <person name="Kim M.K."/>
        </authorList>
    </citation>
    <scope>NUCLEOTIDE SEQUENCE [LARGE SCALE GENOMIC DNA]</scope>
    <source>
        <strain evidence="4 5">17J57-3</strain>
    </source>
</reference>
<dbReference type="Proteomes" id="UP000482155">
    <property type="component" value="Unassembled WGS sequence"/>
</dbReference>
<organism evidence="4 5">
    <name type="scientific">Noviherbaspirillum galbum</name>
    <dbReference type="NCBI Taxonomy" id="2709383"/>
    <lineage>
        <taxon>Bacteria</taxon>
        <taxon>Pseudomonadati</taxon>
        <taxon>Pseudomonadota</taxon>
        <taxon>Betaproteobacteria</taxon>
        <taxon>Burkholderiales</taxon>
        <taxon>Oxalobacteraceae</taxon>
        <taxon>Noviherbaspirillum</taxon>
    </lineage>
</organism>
<evidence type="ECO:0000313" key="5">
    <source>
        <dbReference type="Proteomes" id="UP000482155"/>
    </source>
</evidence>
<sequence length="310" mass="33340">MENKSHALVAGAFTLVLLTAVVLLAMWFNRDRVQWVPYEIATKLSIPGLSPQAAVRYRGLEVGKVDDIIFDPKAVGQILVHISVKPDTPVTRSTFATLGYQGVTGIAYVQLDDDGTKPVRLPSSKEQIARIEMRPSLFDELQNRGLAILKQTEEIAKRVNGVLTPENQEAIVAAFNNVSKAANEISAIPRQLQPTLAQLPQLTTQAQRSLASINTLSNDATRLTNSLNRLSATLGAPNGPVNQIGSAAEQVGAVAIRLENEALPLATDVRSSLRALNRTLESLNERPQSVLFGSPGLTPGPGEAGFNPSR</sequence>
<feature type="domain" description="Mce/MlaD" evidence="3">
    <location>
        <begin position="47"/>
        <end position="112"/>
    </location>
</feature>
<keyword evidence="2" id="KW-1133">Transmembrane helix</keyword>
<name>A0A6B3SKV4_9BURK</name>
<keyword evidence="5" id="KW-1185">Reference proteome</keyword>
<comment type="caution">
    <text evidence="4">The sequence shown here is derived from an EMBL/GenBank/DDBJ whole genome shotgun (WGS) entry which is preliminary data.</text>
</comment>
<evidence type="ECO:0000259" key="3">
    <source>
        <dbReference type="Pfam" id="PF02470"/>
    </source>
</evidence>
<dbReference type="PANTHER" id="PTHR36698:SF2">
    <property type="entry name" value="MCE_MLAD DOMAIN-CONTAINING PROTEIN"/>
    <property type="match status" value="1"/>
</dbReference>
<dbReference type="PANTHER" id="PTHR36698">
    <property type="entry name" value="BLL5892 PROTEIN"/>
    <property type="match status" value="1"/>
</dbReference>
<protein>
    <submittedName>
        <fullName evidence="4">MCE family protein</fullName>
    </submittedName>
</protein>
<evidence type="ECO:0000256" key="1">
    <source>
        <dbReference type="SAM" id="MobiDB-lite"/>
    </source>
</evidence>
<evidence type="ECO:0000256" key="2">
    <source>
        <dbReference type="SAM" id="Phobius"/>
    </source>
</evidence>